<dbReference type="InterPro" id="IPR011010">
    <property type="entry name" value="DNA_brk_join_enz"/>
</dbReference>
<keyword evidence="2" id="KW-0229">DNA integration</keyword>
<dbReference type="Pfam" id="PF13356">
    <property type="entry name" value="Arm-DNA-bind_3"/>
    <property type="match status" value="1"/>
</dbReference>
<dbReference type="Proteomes" id="UP001223214">
    <property type="component" value="Unassembled WGS sequence"/>
</dbReference>
<proteinExistence type="inferred from homology"/>
<dbReference type="CDD" id="cd00801">
    <property type="entry name" value="INT_P4_C"/>
    <property type="match status" value="1"/>
</dbReference>
<dbReference type="PANTHER" id="PTHR30629">
    <property type="entry name" value="PROPHAGE INTEGRASE"/>
    <property type="match status" value="1"/>
</dbReference>
<reference evidence="6 7" key="1">
    <citation type="submission" date="2023-06" db="EMBL/GenBank/DDBJ databases">
        <title>Identification and characterization of antibiotic-resistant Gram-negative bacteria.</title>
        <authorList>
            <person name="Cho G.-S."/>
            <person name="Lee J."/>
            <person name="Tai E."/>
            <person name="Jeong S."/>
            <person name="Kim I."/>
            <person name="Kim B.-E."/>
            <person name="Jeong M.-I."/>
            <person name="Oh K.-K."/>
            <person name="Franz C.M.A.P."/>
        </authorList>
    </citation>
    <scope>NUCLEOTIDE SEQUENCE [LARGE SCALE GENOMIC DNA]</scope>
    <source>
        <strain evidence="6 7">V106_12</strain>
    </source>
</reference>
<dbReference type="EMBL" id="JASSOM010000046">
    <property type="protein sequence ID" value="MDK9362911.1"/>
    <property type="molecule type" value="Genomic_DNA"/>
</dbReference>
<dbReference type="InterPro" id="IPR013762">
    <property type="entry name" value="Integrase-like_cat_sf"/>
</dbReference>
<evidence type="ECO:0000313" key="7">
    <source>
        <dbReference type="Proteomes" id="UP001223214"/>
    </source>
</evidence>
<keyword evidence="4" id="KW-0233">DNA recombination</keyword>
<accession>A0AAP4D0J0</accession>
<dbReference type="Pfam" id="PF00589">
    <property type="entry name" value="Phage_integrase"/>
    <property type="match status" value="1"/>
</dbReference>
<dbReference type="Gene3D" id="1.10.443.10">
    <property type="entry name" value="Intergrase catalytic core"/>
    <property type="match status" value="1"/>
</dbReference>
<dbReference type="InterPro" id="IPR038488">
    <property type="entry name" value="Integrase_DNA-bd_sf"/>
</dbReference>
<keyword evidence="3" id="KW-0238">DNA-binding</keyword>
<gene>
    <name evidence="6" type="ORF">QQF32_06855</name>
</gene>
<feature type="domain" description="Tyr recombinase" evidence="5">
    <location>
        <begin position="206"/>
        <end position="386"/>
    </location>
</feature>
<dbReference type="InterPro" id="IPR050808">
    <property type="entry name" value="Phage_Integrase"/>
</dbReference>
<keyword evidence="7" id="KW-1185">Reference proteome</keyword>
<dbReference type="GO" id="GO:0015074">
    <property type="term" value="P:DNA integration"/>
    <property type="evidence" value="ECO:0007669"/>
    <property type="project" value="UniProtKB-KW"/>
</dbReference>
<evidence type="ECO:0000313" key="6">
    <source>
        <dbReference type="EMBL" id="MDK9362911.1"/>
    </source>
</evidence>
<evidence type="ECO:0000256" key="2">
    <source>
        <dbReference type="ARBA" id="ARBA00022908"/>
    </source>
</evidence>
<dbReference type="InterPro" id="IPR053876">
    <property type="entry name" value="Phage_int_M"/>
</dbReference>
<dbReference type="SUPFAM" id="SSF56349">
    <property type="entry name" value="DNA breaking-rejoining enzymes"/>
    <property type="match status" value="1"/>
</dbReference>
<name>A0AAP4D0J0_9ENTR</name>
<dbReference type="RefSeq" id="WP_285149208.1">
    <property type="nucleotide sequence ID" value="NZ_JASSOM010000046.1"/>
</dbReference>
<dbReference type="InterPro" id="IPR025166">
    <property type="entry name" value="Integrase_DNA_bind_dom"/>
</dbReference>
<dbReference type="Pfam" id="PF22022">
    <property type="entry name" value="Phage_int_M"/>
    <property type="match status" value="1"/>
</dbReference>
<dbReference type="InterPro" id="IPR002104">
    <property type="entry name" value="Integrase_catalytic"/>
</dbReference>
<dbReference type="InterPro" id="IPR010998">
    <property type="entry name" value="Integrase_recombinase_N"/>
</dbReference>
<evidence type="ECO:0000259" key="5">
    <source>
        <dbReference type="PROSITE" id="PS51898"/>
    </source>
</evidence>
<organism evidence="6 7">
    <name type="scientific">Lelliottia wanjuensis</name>
    <dbReference type="NCBI Taxonomy" id="3050585"/>
    <lineage>
        <taxon>Bacteria</taxon>
        <taxon>Pseudomonadati</taxon>
        <taxon>Pseudomonadota</taxon>
        <taxon>Gammaproteobacteria</taxon>
        <taxon>Enterobacterales</taxon>
        <taxon>Enterobacteriaceae</taxon>
        <taxon>Lelliottia</taxon>
    </lineage>
</organism>
<evidence type="ECO:0000256" key="3">
    <source>
        <dbReference type="ARBA" id="ARBA00023125"/>
    </source>
</evidence>
<comment type="similarity">
    <text evidence="1">Belongs to the 'phage' integrase family.</text>
</comment>
<dbReference type="GO" id="GO:0006310">
    <property type="term" value="P:DNA recombination"/>
    <property type="evidence" value="ECO:0007669"/>
    <property type="project" value="UniProtKB-KW"/>
</dbReference>
<sequence>MAVITDTKARNLKPEDKPIPHGIVTGLALHPSSKRGKGKWVLRFVSPQTQKRRNAGLGIYPEVSIAEAGKLANAMREQIATGVDPLELLHAEKVVIPSFEAAARKVHAELLPGWKNEKHGHQWLTTLEKHVFPTIGSVLISNITAANVATVLRPLWLSRSETARRTKQRIHTVMAWGWAHGYCSANPVDVVSLLLPQQTSASLRRVHQPAMPWQNIPLFIATHLDRKEKYDVSRAILTFVILTACRSGEAREMRWSEVDFQRCIWTIPAEKMKAGVQHRVPLSNQAMAVLNTMRWMHKDLVFPSPRKQIVLSDMALTSFLRRVEGESDVPGRVATAHGFRSSFRDWCSEHGYPRDLAERALAHTVQNKVEAAYHRTDLLEQRRPMMQAWADYVASLILPSTPPE</sequence>
<evidence type="ECO:0000256" key="4">
    <source>
        <dbReference type="ARBA" id="ARBA00023172"/>
    </source>
</evidence>
<dbReference type="AlphaFoldDB" id="A0AAP4D0J0"/>
<dbReference type="PROSITE" id="PS51898">
    <property type="entry name" value="TYR_RECOMBINASE"/>
    <property type="match status" value="1"/>
</dbReference>
<dbReference type="Gene3D" id="3.30.160.390">
    <property type="entry name" value="Integrase, DNA-binding domain"/>
    <property type="match status" value="1"/>
</dbReference>
<comment type="caution">
    <text evidence="6">The sequence shown here is derived from an EMBL/GenBank/DDBJ whole genome shotgun (WGS) entry which is preliminary data.</text>
</comment>
<dbReference type="PANTHER" id="PTHR30629:SF6">
    <property type="entry name" value="PROPHAGE INTEGRASE INTA-RELATED"/>
    <property type="match status" value="1"/>
</dbReference>
<dbReference type="Gene3D" id="1.10.150.130">
    <property type="match status" value="1"/>
</dbReference>
<protein>
    <submittedName>
        <fullName evidence="6">Tyrosine-type recombinase/integrase</fullName>
    </submittedName>
</protein>
<evidence type="ECO:0000256" key="1">
    <source>
        <dbReference type="ARBA" id="ARBA00008857"/>
    </source>
</evidence>
<dbReference type="GO" id="GO:0003677">
    <property type="term" value="F:DNA binding"/>
    <property type="evidence" value="ECO:0007669"/>
    <property type="project" value="UniProtKB-KW"/>
</dbReference>